<evidence type="ECO:0000313" key="9">
    <source>
        <dbReference type="Proteomes" id="UP000507470"/>
    </source>
</evidence>
<dbReference type="InterPro" id="IPR027417">
    <property type="entry name" value="P-loop_NTPase"/>
</dbReference>
<protein>
    <submittedName>
        <fullName evidence="8">NFX1-type zinc finger-containing protein 1</fullName>
    </submittedName>
</protein>
<dbReference type="InterPro" id="IPR041679">
    <property type="entry name" value="DNA2/NAM7-like_C"/>
</dbReference>
<keyword evidence="5" id="KW-0862">Zinc</keyword>
<evidence type="ECO:0000256" key="3">
    <source>
        <dbReference type="ARBA" id="ARBA00022723"/>
    </source>
</evidence>
<dbReference type="OrthoDB" id="2423195at2759"/>
<dbReference type="CDD" id="cd18808">
    <property type="entry name" value="SF1_C_Upf1"/>
    <property type="match status" value="1"/>
</dbReference>
<evidence type="ECO:0000259" key="7">
    <source>
        <dbReference type="PROSITE" id="PS51981"/>
    </source>
</evidence>
<keyword evidence="3" id="KW-0479">Metal-binding</keyword>
<accession>A0A6J8BIK6</accession>
<dbReference type="PROSITE" id="PS51981">
    <property type="entry name" value="ZF_RZ"/>
    <property type="match status" value="1"/>
</dbReference>
<dbReference type="InterPro" id="IPR047187">
    <property type="entry name" value="SF1_C_Upf1"/>
</dbReference>
<dbReference type="EMBL" id="CACVKT020003445">
    <property type="protein sequence ID" value="CAC5383765.1"/>
    <property type="molecule type" value="Genomic_DNA"/>
</dbReference>
<keyword evidence="9" id="KW-1185">Reference proteome</keyword>
<dbReference type="SUPFAM" id="SSF52540">
    <property type="entry name" value="P-loop containing nucleoside triphosphate hydrolases"/>
    <property type="match status" value="1"/>
</dbReference>
<dbReference type="PANTHER" id="PTHR10887:SF341">
    <property type="entry name" value="NFX1-TYPE ZINC FINGER-CONTAINING PROTEIN 1"/>
    <property type="match status" value="1"/>
</dbReference>
<dbReference type="Proteomes" id="UP000507470">
    <property type="component" value="Unassembled WGS sequence"/>
</dbReference>
<dbReference type="InterPro" id="IPR046439">
    <property type="entry name" value="ZF_RZ_dom"/>
</dbReference>
<evidence type="ECO:0000256" key="2">
    <source>
        <dbReference type="ARBA" id="ARBA00022490"/>
    </source>
</evidence>
<dbReference type="AlphaFoldDB" id="A0A6J8BIK6"/>
<keyword evidence="2" id="KW-0963">Cytoplasm</keyword>
<dbReference type="Pfam" id="PF20173">
    <property type="entry name" value="ZnF_RZ-type"/>
    <property type="match status" value="1"/>
</dbReference>
<dbReference type="GO" id="GO:0031048">
    <property type="term" value="P:regulatory ncRNA-mediated heterochromatin formation"/>
    <property type="evidence" value="ECO:0007669"/>
    <property type="project" value="TreeGrafter"/>
</dbReference>
<sequence length="547" mass="62832">MIRTEDRNISKKDEVVICPGILSREDEPSVRITTVDNFQGEENDIILFSLVRSNMENEIGFLSEANRVCVALSRAKIGLYVVGNFELLTSKSGLWKNIVNDADKRQSVGSKLISTCQTHKNSTYVSKPDDFDLVTDSGCQKPCKIKRQCGHFCLRKCHVDDPDHEGICPKQCHRQVCELGHRCIKPCHYQNSCEKCNAIVVKTIPKCQHRKQMPCHEDPQSASCDKRCQAIISCGHRCQKQCTDPCNIEDDCKELVKINARCGHEVHAPCYTKYDAPCKLPCKGILKCGHECKGTHSECSQGRLHKPCEAKCERNLVYGHNCKDHCNNRCPPCTQICDCKCIHGDRCKTDVVIAVYSVLNFVNGHVKQNLQTNSSVAKYYETLHETVPSECRWLLKTWLDGLETWVFLRRRRYARQEHNEFYLEIRRLQLILYIHKFKTELYERDEGLALADIMENYLLKLESVEIVEEEELSKMRKETEEVSSKMIDLTLKEKQRIKRVVRNEFSGSGHWYKCKKGHYYSVGECGMPMEKIKCPQCCLAEGGVIIF</sequence>
<reference evidence="8 9" key="1">
    <citation type="submission" date="2020-06" db="EMBL/GenBank/DDBJ databases">
        <authorList>
            <person name="Li R."/>
            <person name="Bekaert M."/>
        </authorList>
    </citation>
    <scope>NUCLEOTIDE SEQUENCE [LARGE SCALE GENOMIC DNA]</scope>
    <source>
        <strain evidence="9">wild</strain>
    </source>
</reference>
<evidence type="ECO:0000256" key="4">
    <source>
        <dbReference type="ARBA" id="ARBA00022771"/>
    </source>
</evidence>
<proteinExistence type="predicted"/>
<keyword evidence="6" id="KW-0391">Immunity</keyword>
<dbReference type="GO" id="GO:0005737">
    <property type="term" value="C:cytoplasm"/>
    <property type="evidence" value="ECO:0007669"/>
    <property type="project" value="UniProtKB-SubCell"/>
</dbReference>
<feature type="domain" description="RZ-type" evidence="7">
    <location>
        <begin position="489"/>
        <end position="547"/>
    </location>
</feature>
<dbReference type="PANTHER" id="PTHR10887">
    <property type="entry name" value="DNA2/NAM7 HELICASE FAMILY"/>
    <property type="match status" value="1"/>
</dbReference>
<evidence type="ECO:0000256" key="1">
    <source>
        <dbReference type="ARBA" id="ARBA00004496"/>
    </source>
</evidence>
<comment type="subcellular location">
    <subcellularLocation>
        <location evidence="1">Cytoplasm</location>
    </subcellularLocation>
</comment>
<organism evidence="8 9">
    <name type="scientific">Mytilus coruscus</name>
    <name type="common">Sea mussel</name>
    <dbReference type="NCBI Taxonomy" id="42192"/>
    <lineage>
        <taxon>Eukaryota</taxon>
        <taxon>Metazoa</taxon>
        <taxon>Spiralia</taxon>
        <taxon>Lophotrochozoa</taxon>
        <taxon>Mollusca</taxon>
        <taxon>Bivalvia</taxon>
        <taxon>Autobranchia</taxon>
        <taxon>Pteriomorphia</taxon>
        <taxon>Mytilida</taxon>
        <taxon>Mytiloidea</taxon>
        <taxon>Mytilidae</taxon>
        <taxon>Mytilinae</taxon>
        <taxon>Mytilus</taxon>
    </lineage>
</organism>
<evidence type="ECO:0000256" key="6">
    <source>
        <dbReference type="ARBA" id="ARBA00022859"/>
    </source>
</evidence>
<evidence type="ECO:0000256" key="5">
    <source>
        <dbReference type="ARBA" id="ARBA00022833"/>
    </source>
</evidence>
<dbReference type="Pfam" id="PF13087">
    <property type="entry name" value="AAA_12"/>
    <property type="match status" value="1"/>
</dbReference>
<dbReference type="GO" id="GO:0008270">
    <property type="term" value="F:zinc ion binding"/>
    <property type="evidence" value="ECO:0007669"/>
    <property type="project" value="UniProtKB-KW"/>
</dbReference>
<keyword evidence="4" id="KW-0863">Zinc-finger</keyword>
<dbReference type="Gene3D" id="3.40.50.300">
    <property type="entry name" value="P-loop containing nucleotide triphosphate hydrolases"/>
    <property type="match status" value="1"/>
</dbReference>
<name>A0A6J8BIK6_MYTCO</name>
<dbReference type="InterPro" id="IPR045055">
    <property type="entry name" value="DNA2/NAM7-like"/>
</dbReference>
<gene>
    <name evidence="8" type="ORF">MCOR_19478</name>
</gene>
<evidence type="ECO:0000313" key="8">
    <source>
        <dbReference type="EMBL" id="CAC5383765.1"/>
    </source>
</evidence>
<dbReference type="GO" id="GO:0002376">
    <property type="term" value="P:immune system process"/>
    <property type="evidence" value="ECO:0007669"/>
    <property type="project" value="UniProtKB-KW"/>
</dbReference>
<dbReference type="GO" id="GO:0031380">
    <property type="term" value="C:nuclear RNA-directed RNA polymerase complex"/>
    <property type="evidence" value="ECO:0007669"/>
    <property type="project" value="TreeGrafter"/>
</dbReference>